<evidence type="ECO:0000256" key="3">
    <source>
        <dbReference type="ARBA" id="ARBA00023163"/>
    </source>
</evidence>
<dbReference type="InterPro" id="IPR036390">
    <property type="entry name" value="WH_DNA-bd_sf"/>
</dbReference>
<evidence type="ECO:0000313" key="6">
    <source>
        <dbReference type="Proteomes" id="UP000032809"/>
    </source>
</evidence>
<dbReference type="EMBL" id="LN824141">
    <property type="protein sequence ID" value="CEP78230.1"/>
    <property type="molecule type" value="Genomic_DNA"/>
</dbReference>
<dbReference type="Gene3D" id="1.10.10.10">
    <property type="entry name" value="Winged helix-like DNA-binding domain superfamily/Winged helix DNA-binding domain"/>
    <property type="match status" value="1"/>
</dbReference>
<dbReference type="SUPFAM" id="SSF46785">
    <property type="entry name" value="Winged helix' DNA-binding domain"/>
    <property type="match status" value="1"/>
</dbReference>
<dbReference type="AlphaFoldDB" id="A0A0C7P1U8"/>
<feature type="domain" description="HTH gntR-type" evidence="4">
    <location>
        <begin position="11"/>
        <end position="79"/>
    </location>
</feature>
<dbReference type="STRING" id="1006576.DTL3_0926"/>
<proteinExistence type="predicted"/>
<dbReference type="SMART" id="SM00345">
    <property type="entry name" value="HTH_GNTR"/>
    <property type="match status" value="1"/>
</dbReference>
<evidence type="ECO:0000259" key="4">
    <source>
        <dbReference type="PROSITE" id="PS50949"/>
    </source>
</evidence>
<dbReference type="HOGENOM" id="CLU_017584_10_2_0"/>
<dbReference type="GO" id="GO:0003700">
    <property type="term" value="F:DNA-binding transcription factor activity"/>
    <property type="evidence" value="ECO:0007669"/>
    <property type="project" value="InterPro"/>
</dbReference>
<dbReference type="Pfam" id="PF00392">
    <property type="entry name" value="GntR"/>
    <property type="match status" value="1"/>
</dbReference>
<dbReference type="PANTHER" id="PTHR38445:SF7">
    <property type="entry name" value="GNTR-FAMILY TRANSCRIPTIONAL REGULATOR"/>
    <property type="match status" value="1"/>
</dbReference>
<keyword evidence="3" id="KW-0804">Transcription</keyword>
<organism evidence="5 6">
    <name type="scientific">Defluviitoga tunisiensis</name>
    <dbReference type="NCBI Taxonomy" id="1006576"/>
    <lineage>
        <taxon>Bacteria</taxon>
        <taxon>Thermotogati</taxon>
        <taxon>Thermotogota</taxon>
        <taxon>Thermotogae</taxon>
        <taxon>Petrotogales</taxon>
        <taxon>Petrotogaceae</taxon>
        <taxon>Defluviitoga</taxon>
    </lineage>
</organism>
<evidence type="ECO:0000256" key="1">
    <source>
        <dbReference type="ARBA" id="ARBA00023015"/>
    </source>
</evidence>
<dbReference type="PANTHER" id="PTHR38445">
    <property type="entry name" value="HTH-TYPE TRANSCRIPTIONAL REPRESSOR YTRA"/>
    <property type="match status" value="1"/>
</dbReference>
<sequence>MWFSIDFSSHVPVYKQIVEKIKMKIAKGELKQGDFLPSVRKLAEDIGVNFNTVSKAYKELSEQGIIEVQRGEGYTVKVENLEDFNNEILIEIKNALKKALNAGISPNEIKKIFEEVVGRDFNDTRS</sequence>
<protein>
    <submittedName>
        <fullName evidence="5">GntR family transcriptional regulator</fullName>
    </submittedName>
</protein>
<reference evidence="6" key="1">
    <citation type="submission" date="2014-11" db="EMBL/GenBank/DDBJ databases">
        <authorList>
            <person name="Wibberg D."/>
        </authorList>
    </citation>
    <scope>NUCLEOTIDE SEQUENCE [LARGE SCALE GENOMIC DNA]</scope>
    <source>
        <strain evidence="6">L3</strain>
    </source>
</reference>
<name>A0A0C7P1U8_DEFTU</name>
<dbReference type="GO" id="GO:0003677">
    <property type="term" value="F:DNA binding"/>
    <property type="evidence" value="ECO:0007669"/>
    <property type="project" value="UniProtKB-KW"/>
</dbReference>
<keyword evidence="1" id="KW-0805">Transcription regulation</keyword>
<dbReference type="PROSITE" id="PS50949">
    <property type="entry name" value="HTH_GNTR"/>
    <property type="match status" value="1"/>
</dbReference>
<dbReference type="InterPro" id="IPR000524">
    <property type="entry name" value="Tscrpt_reg_HTH_GntR"/>
</dbReference>
<dbReference type="RefSeq" id="WP_045087725.1">
    <property type="nucleotide sequence ID" value="NZ_LN824141.1"/>
</dbReference>
<dbReference type="Proteomes" id="UP000032809">
    <property type="component" value="Chromosome I"/>
</dbReference>
<dbReference type="OrthoDB" id="9801546at2"/>
<keyword evidence="6" id="KW-1185">Reference proteome</keyword>
<accession>A0A0C7P1U8</accession>
<gene>
    <name evidence="5" type="ORF">DTL3_0926</name>
</gene>
<dbReference type="CDD" id="cd07377">
    <property type="entry name" value="WHTH_GntR"/>
    <property type="match status" value="1"/>
</dbReference>
<dbReference type="InterPro" id="IPR036388">
    <property type="entry name" value="WH-like_DNA-bd_sf"/>
</dbReference>
<keyword evidence="2" id="KW-0238">DNA-binding</keyword>
<dbReference type="KEGG" id="dtn:DTL3_0926"/>
<evidence type="ECO:0000256" key="2">
    <source>
        <dbReference type="ARBA" id="ARBA00023125"/>
    </source>
</evidence>
<dbReference type="PATRIC" id="fig|1006576.9.peg.913"/>
<evidence type="ECO:0000313" key="5">
    <source>
        <dbReference type="EMBL" id="CEP78230.1"/>
    </source>
</evidence>